<organism evidence="3">
    <name type="scientific">marine sediment metagenome</name>
    <dbReference type="NCBI Taxonomy" id="412755"/>
    <lineage>
        <taxon>unclassified sequences</taxon>
        <taxon>metagenomes</taxon>
        <taxon>ecological metagenomes</taxon>
    </lineage>
</organism>
<feature type="domain" description="PPM-type phosphatase" evidence="2">
    <location>
        <begin position="1"/>
        <end position="116"/>
    </location>
</feature>
<reference evidence="3" key="1">
    <citation type="journal article" date="2014" name="Front. Microbiol.">
        <title>High frequency of phylogenetically diverse reductive dehalogenase-homologous genes in deep subseafloor sedimentary metagenomes.</title>
        <authorList>
            <person name="Kawai M."/>
            <person name="Futagami T."/>
            <person name="Toyoda A."/>
            <person name="Takaki Y."/>
            <person name="Nishi S."/>
            <person name="Hori S."/>
            <person name="Arai W."/>
            <person name="Tsubouchi T."/>
            <person name="Morono Y."/>
            <person name="Uchiyama I."/>
            <person name="Ito T."/>
            <person name="Fujiyama A."/>
            <person name="Inagaki F."/>
            <person name="Takami H."/>
        </authorList>
    </citation>
    <scope>NUCLEOTIDE SEQUENCE</scope>
    <source>
        <strain evidence="3">Expedition CK06-06</strain>
    </source>
</reference>
<keyword evidence="1" id="KW-0378">Hydrolase</keyword>
<dbReference type="Gene3D" id="3.60.40.10">
    <property type="entry name" value="PPM-type phosphatase domain"/>
    <property type="match status" value="1"/>
</dbReference>
<dbReference type="AlphaFoldDB" id="X0YIK4"/>
<dbReference type="Pfam" id="PF07228">
    <property type="entry name" value="SpoIIE"/>
    <property type="match status" value="1"/>
</dbReference>
<evidence type="ECO:0000313" key="3">
    <source>
        <dbReference type="EMBL" id="GAG46967.1"/>
    </source>
</evidence>
<name>X0YIK4_9ZZZZ</name>
<dbReference type="InterPro" id="IPR001932">
    <property type="entry name" value="PPM-type_phosphatase-like_dom"/>
</dbReference>
<feature type="non-terminal residue" evidence="3">
    <location>
        <position position="1"/>
    </location>
</feature>
<gene>
    <name evidence="3" type="ORF">S01H1_75090</name>
</gene>
<accession>X0YIK4</accession>
<dbReference type="PANTHER" id="PTHR43156">
    <property type="entry name" value="STAGE II SPORULATION PROTEIN E-RELATED"/>
    <property type="match status" value="1"/>
</dbReference>
<dbReference type="GO" id="GO:0016791">
    <property type="term" value="F:phosphatase activity"/>
    <property type="evidence" value="ECO:0007669"/>
    <property type="project" value="TreeGrafter"/>
</dbReference>
<comment type="caution">
    <text evidence="3">The sequence shown here is derived from an EMBL/GenBank/DDBJ whole genome shotgun (WGS) entry which is preliminary data.</text>
</comment>
<dbReference type="EMBL" id="BARS01050280">
    <property type="protein sequence ID" value="GAG46967.1"/>
    <property type="molecule type" value="Genomic_DNA"/>
</dbReference>
<proteinExistence type="predicted"/>
<evidence type="ECO:0000256" key="1">
    <source>
        <dbReference type="ARBA" id="ARBA00022801"/>
    </source>
</evidence>
<dbReference type="SUPFAM" id="SSF81606">
    <property type="entry name" value="PP2C-like"/>
    <property type="match status" value="1"/>
</dbReference>
<sequence>AGHPPLFVWRGADQKIYEFRQKGTILGQFQDAQYQNISFNLKADDRIFLYTDGIVETFNSAGDIFGFSRLKDLIRTHARLPADQFADTIIRHLFSWSGKNSEQALDDDLTLIVADYKHG</sequence>
<dbReference type="InterPro" id="IPR036457">
    <property type="entry name" value="PPM-type-like_dom_sf"/>
</dbReference>
<protein>
    <recommendedName>
        <fullName evidence="2">PPM-type phosphatase domain-containing protein</fullName>
    </recommendedName>
</protein>
<dbReference type="InterPro" id="IPR052016">
    <property type="entry name" value="Bact_Sigma-Reg"/>
</dbReference>
<evidence type="ECO:0000259" key="2">
    <source>
        <dbReference type="Pfam" id="PF07228"/>
    </source>
</evidence>
<dbReference type="PANTHER" id="PTHR43156:SF2">
    <property type="entry name" value="STAGE II SPORULATION PROTEIN E"/>
    <property type="match status" value="1"/>
</dbReference>